<dbReference type="Gene3D" id="1.10.510.10">
    <property type="entry name" value="Transferase(Phosphotransferase) domain 1"/>
    <property type="match status" value="1"/>
</dbReference>
<dbReference type="Pfam" id="PF00069">
    <property type="entry name" value="Pkinase"/>
    <property type="match status" value="1"/>
</dbReference>
<dbReference type="GO" id="GO:0005524">
    <property type="term" value="F:ATP binding"/>
    <property type="evidence" value="ECO:0007669"/>
    <property type="project" value="UniProtKB-UniRule"/>
</dbReference>
<dbReference type="InterPro" id="IPR011009">
    <property type="entry name" value="Kinase-like_dom_sf"/>
</dbReference>
<keyword evidence="4 7" id="KW-0547">Nucleotide-binding</keyword>
<organism evidence="10 11">
    <name type="scientific">Prescottella agglutinans</name>
    <dbReference type="NCBI Taxonomy" id="1644129"/>
    <lineage>
        <taxon>Bacteria</taxon>
        <taxon>Bacillati</taxon>
        <taxon>Actinomycetota</taxon>
        <taxon>Actinomycetes</taxon>
        <taxon>Mycobacteriales</taxon>
        <taxon>Nocardiaceae</taxon>
        <taxon>Prescottella</taxon>
    </lineage>
</organism>
<evidence type="ECO:0000256" key="8">
    <source>
        <dbReference type="SAM" id="Phobius"/>
    </source>
</evidence>
<keyword evidence="5 10" id="KW-0418">Kinase</keyword>
<dbReference type="SMART" id="SM00220">
    <property type="entry name" value="S_TKc"/>
    <property type="match status" value="1"/>
</dbReference>
<evidence type="ECO:0000256" key="1">
    <source>
        <dbReference type="ARBA" id="ARBA00012513"/>
    </source>
</evidence>
<evidence type="ECO:0000256" key="5">
    <source>
        <dbReference type="ARBA" id="ARBA00022777"/>
    </source>
</evidence>
<dbReference type="Gene3D" id="3.30.200.20">
    <property type="entry name" value="Phosphorylase Kinase, domain 1"/>
    <property type="match status" value="1"/>
</dbReference>
<feature type="binding site" evidence="7">
    <location>
        <position position="56"/>
    </location>
    <ligand>
        <name>ATP</name>
        <dbReference type="ChEBI" id="CHEBI:30616"/>
    </ligand>
</feature>
<dbReference type="EMBL" id="RKLP01000001">
    <property type="protein sequence ID" value="RVW11507.1"/>
    <property type="molecule type" value="Genomic_DNA"/>
</dbReference>
<keyword evidence="2 10" id="KW-0723">Serine/threonine-protein kinase</keyword>
<reference evidence="10 11" key="1">
    <citation type="submission" date="2018-11" db="EMBL/GenBank/DDBJ databases">
        <title>Rhodococcus spongicola sp. nov. and Rhodococcus xishaensis sp. nov. from marine sponges.</title>
        <authorList>
            <person name="Li L."/>
            <person name="Lin H.W."/>
        </authorList>
    </citation>
    <scope>NUCLEOTIDE SEQUENCE [LARGE SCALE GENOMIC DNA]</scope>
    <source>
        <strain evidence="10 11">CCTCC AB2014297</strain>
    </source>
</reference>
<dbReference type="InterPro" id="IPR017441">
    <property type="entry name" value="Protein_kinase_ATP_BS"/>
</dbReference>
<dbReference type="InterPro" id="IPR008271">
    <property type="entry name" value="Ser/Thr_kinase_AS"/>
</dbReference>
<dbReference type="PANTHER" id="PTHR43289">
    <property type="entry name" value="MITOGEN-ACTIVATED PROTEIN KINASE KINASE KINASE 20-RELATED"/>
    <property type="match status" value="1"/>
</dbReference>
<dbReference type="PROSITE" id="PS00107">
    <property type="entry name" value="PROTEIN_KINASE_ATP"/>
    <property type="match status" value="1"/>
</dbReference>
<feature type="domain" description="Protein kinase" evidence="9">
    <location>
        <begin position="27"/>
        <end position="289"/>
    </location>
</feature>
<dbReference type="EC" id="2.7.11.1" evidence="1"/>
<dbReference type="PROSITE" id="PS00108">
    <property type="entry name" value="PROTEIN_KINASE_ST"/>
    <property type="match status" value="1"/>
</dbReference>
<keyword evidence="8" id="KW-0812">Transmembrane</keyword>
<protein>
    <recommendedName>
        <fullName evidence="1">non-specific serine/threonine protein kinase</fullName>
        <ecNumber evidence="1">2.7.11.1</ecNumber>
    </recommendedName>
</protein>
<name>A0A3S3BXF0_9NOCA</name>
<dbReference type="GO" id="GO:0004674">
    <property type="term" value="F:protein serine/threonine kinase activity"/>
    <property type="evidence" value="ECO:0007669"/>
    <property type="project" value="UniProtKB-KW"/>
</dbReference>
<keyword evidence="6 7" id="KW-0067">ATP-binding</keyword>
<dbReference type="OrthoDB" id="9762169at2"/>
<dbReference type="Proteomes" id="UP000286208">
    <property type="component" value="Unassembled WGS sequence"/>
</dbReference>
<dbReference type="PANTHER" id="PTHR43289:SF6">
    <property type="entry name" value="SERINE_THREONINE-PROTEIN KINASE NEKL-3"/>
    <property type="match status" value="1"/>
</dbReference>
<dbReference type="AlphaFoldDB" id="A0A3S3BXF0"/>
<evidence type="ECO:0000256" key="3">
    <source>
        <dbReference type="ARBA" id="ARBA00022679"/>
    </source>
</evidence>
<evidence type="ECO:0000256" key="7">
    <source>
        <dbReference type="PROSITE-ProRule" id="PRU10141"/>
    </source>
</evidence>
<keyword evidence="11" id="KW-1185">Reference proteome</keyword>
<accession>A0A3S3BXF0</accession>
<evidence type="ECO:0000259" key="9">
    <source>
        <dbReference type="PROSITE" id="PS50011"/>
    </source>
</evidence>
<evidence type="ECO:0000256" key="2">
    <source>
        <dbReference type="ARBA" id="ARBA00022527"/>
    </source>
</evidence>
<keyword evidence="3" id="KW-0808">Transferase</keyword>
<evidence type="ECO:0000256" key="4">
    <source>
        <dbReference type="ARBA" id="ARBA00022741"/>
    </source>
</evidence>
<evidence type="ECO:0000313" key="10">
    <source>
        <dbReference type="EMBL" id="RVW11507.1"/>
    </source>
</evidence>
<evidence type="ECO:0000256" key="6">
    <source>
        <dbReference type="ARBA" id="ARBA00022840"/>
    </source>
</evidence>
<comment type="caution">
    <text evidence="10">The sequence shown here is derived from an EMBL/GenBank/DDBJ whole genome shotgun (WGS) entry which is preliminary data.</text>
</comment>
<sequence length="411" mass="43165">MTEQERSRADRRSRAVVGPDYLMAGRYRLRSKLGGGGMGAVWLAHDTLLDREVAVKQVTSTTGLSDAEAREIRDRALREGRNAAQLSHDHAIAMYDVAVESGEPWLVMEYLPSRSLAEAMNLVDTLPPLEVAQIGAQIAAALTDAHAAGILHRDIKPGNILVADRGDALGIVKISDFGIARAKGDAPSGKAGVITGTPAYFAPEVARGDDPTEASDVFSLGATLYTVVEGQPPFGLDSDPIALLHRVAKAEIYRPSLSGPLTDTLLHMLEPDPTRRPTMAQARDALAAVALGADTAAPGQAGLLMGEPVKTADGAVPNWAYRSAPAAIPRRRLGSTTATDLPAVQPNTPLGSVPRPAGRAWLRQLTEGLTGPQAPTDLRGRIVAAAPLAMAVMVGIIVLAFVVVLIVALAL</sequence>
<feature type="transmembrane region" description="Helical" evidence="8">
    <location>
        <begin position="388"/>
        <end position="410"/>
    </location>
</feature>
<keyword evidence="8" id="KW-1133">Transmembrane helix</keyword>
<dbReference type="InterPro" id="IPR000719">
    <property type="entry name" value="Prot_kinase_dom"/>
</dbReference>
<gene>
    <name evidence="10" type="ORF">EGT67_03625</name>
</gene>
<dbReference type="SUPFAM" id="SSF56112">
    <property type="entry name" value="Protein kinase-like (PK-like)"/>
    <property type="match status" value="1"/>
</dbReference>
<keyword evidence="8" id="KW-0472">Membrane</keyword>
<dbReference type="PROSITE" id="PS50011">
    <property type="entry name" value="PROTEIN_KINASE_DOM"/>
    <property type="match status" value="1"/>
</dbReference>
<evidence type="ECO:0000313" key="11">
    <source>
        <dbReference type="Proteomes" id="UP000286208"/>
    </source>
</evidence>
<dbReference type="CDD" id="cd14014">
    <property type="entry name" value="STKc_PknB_like"/>
    <property type="match status" value="1"/>
</dbReference>
<proteinExistence type="predicted"/>